<dbReference type="AlphaFoldDB" id="A0A4S8MFV5"/>
<protein>
    <recommendedName>
        <fullName evidence="3">MULE transposase domain-containing protein</fullName>
    </recommendedName>
</protein>
<dbReference type="EMBL" id="ML179091">
    <property type="protein sequence ID" value="THV01351.1"/>
    <property type="molecule type" value="Genomic_DNA"/>
</dbReference>
<dbReference type="Proteomes" id="UP000297245">
    <property type="component" value="Unassembled WGS sequence"/>
</dbReference>
<accession>A0A4S8MFV5</accession>
<evidence type="ECO:0008006" key="3">
    <source>
        <dbReference type="Google" id="ProtNLM"/>
    </source>
</evidence>
<keyword evidence="2" id="KW-1185">Reference proteome</keyword>
<evidence type="ECO:0000313" key="1">
    <source>
        <dbReference type="EMBL" id="THV01351.1"/>
    </source>
</evidence>
<dbReference type="OrthoDB" id="3261052at2759"/>
<evidence type="ECO:0000313" key="2">
    <source>
        <dbReference type="Proteomes" id="UP000297245"/>
    </source>
</evidence>
<gene>
    <name evidence="1" type="ORF">K435DRAFT_853913</name>
</gene>
<organism evidence="1 2">
    <name type="scientific">Dendrothele bispora (strain CBS 962.96)</name>
    <dbReference type="NCBI Taxonomy" id="1314807"/>
    <lineage>
        <taxon>Eukaryota</taxon>
        <taxon>Fungi</taxon>
        <taxon>Dikarya</taxon>
        <taxon>Basidiomycota</taxon>
        <taxon>Agaricomycotina</taxon>
        <taxon>Agaricomycetes</taxon>
        <taxon>Agaricomycetidae</taxon>
        <taxon>Agaricales</taxon>
        <taxon>Agaricales incertae sedis</taxon>
        <taxon>Dendrothele</taxon>
    </lineage>
</organism>
<reference evidence="1 2" key="1">
    <citation type="journal article" date="2019" name="Nat. Ecol. Evol.">
        <title>Megaphylogeny resolves global patterns of mushroom evolution.</title>
        <authorList>
            <person name="Varga T."/>
            <person name="Krizsan K."/>
            <person name="Foldi C."/>
            <person name="Dima B."/>
            <person name="Sanchez-Garcia M."/>
            <person name="Sanchez-Ramirez S."/>
            <person name="Szollosi G.J."/>
            <person name="Szarkandi J.G."/>
            <person name="Papp V."/>
            <person name="Albert L."/>
            <person name="Andreopoulos W."/>
            <person name="Angelini C."/>
            <person name="Antonin V."/>
            <person name="Barry K.W."/>
            <person name="Bougher N.L."/>
            <person name="Buchanan P."/>
            <person name="Buyck B."/>
            <person name="Bense V."/>
            <person name="Catcheside P."/>
            <person name="Chovatia M."/>
            <person name="Cooper J."/>
            <person name="Damon W."/>
            <person name="Desjardin D."/>
            <person name="Finy P."/>
            <person name="Geml J."/>
            <person name="Haridas S."/>
            <person name="Hughes K."/>
            <person name="Justo A."/>
            <person name="Karasinski D."/>
            <person name="Kautmanova I."/>
            <person name="Kiss B."/>
            <person name="Kocsube S."/>
            <person name="Kotiranta H."/>
            <person name="LaButti K.M."/>
            <person name="Lechner B.E."/>
            <person name="Liimatainen K."/>
            <person name="Lipzen A."/>
            <person name="Lukacs Z."/>
            <person name="Mihaltcheva S."/>
            <person name="Morgado L.N."/>
            <person name="Niskanen T."/>
            <person name="Noordeloos M.E."/>
            <person name="Ohm R.A."/>
            <person name="Ortiz-Santana B."/>
            <person name="Ovrebo C."/>
            <person name="Racz N."/>
            <person name="Riley R."/>
            <person name="Savchenko A."/>
            <person name="Shiryaev A."/>
            <person name="Soop K."/>
            <person name="Spirin V."/>
            <person name="Szebenyi C."/>
            <person name="Tomsovsky M."/>
            <person name="Tulloss R.E."/>
            <person name="Uehling J."/>
            <person name="Grigoriev I.V."/>
            <person name="Vagvolgyi C."/>
            <person name="Papp T."/>
            <person name="Martin F.M."/>
            <person name="Miettinen O."/>
            <person name="Hibbett D.S."/>
            <person name="Nagy L.G."/>
        </authorList>
    </citation>
    <scope>NUCLEOTIDE SEQUENCE [LARGE SCALE GENOMIC DNA]</scope>
    <source>
        <strain evidence="1 2">CBS 962.96</strain>
    </source>
</reference>
<sequence>MSQQTGCEEYVKVTVRDTGAIQLHLLITCGPVSEYIDNEIVLKTRGRNAKAMFPIPPKPKGHQQPPRKDETVNKDVQQFFDTFNQLGDEDPFPDPVFVSGDVKAETLVKFLGEVKHLVEAMASQIVEDPGCINEALSADRADLIREATSVVESESWNPLYFMIDKSRAEGAVWPQIHIRLCQFHVVQAILRWETDQGLTQPGRPKSDRTASDSKVLATLDFWQLQRAHDRESWDQELGVFLTRMEHVIRDCHIRKIVLNYFEVNWFTKFWLGKKMKQFLDFKSCVAIPPFIQAMLIISKLPDRYSYVIQSVAQTGMDDVSSLTPGRIREAAVHAWEGRN</sequence>
<proteinExistence type="predicted"/>
<name>A0A4S8MFV5_DENBC</name>